<keyword evidence="1" id="KW-0808">Transferase</keyword>
<dbReference type="SUPFAM" id="SSF53613">
    <property type="entry name" value="Ribokinase-like"/>
    <property type="match status" value="1"/>
</dbReference>
<dbReference type="Gene3D" id="3.40.1190.20">
    <property type="match status" value="1"/>
</dbReference>
<reference evidence="4 5" key="1">
    <citation type="submission" date="2021-06" db="EMBL/GenBank/DDBJ databases">
        <authorList>
            <person name="Palmer J.M."/>
        </authorList>
    </citation>
    <scope>NUCLEOTIDE SEQUENCE [LARGE SCALE GENOMIC DNA]</scope>
    <source>
        <strain evidence="4 5">XC_2019</strain>
        <tissue evidence="4">Muscle</tissue>
    </source>
</reference>
<gene>
    <name evidence="4" type="ORF">XENOCAPTIV_007875</name>
</gene>
<feature type="domain" description="Carbohydrate kinase PfkB" evidence="3">
    <location>
        <begin position="34"/>
        <end position="112"/>
    </location>
</feature>
<dbReference type="Proteomes" id="UP001434883">
    <property type="component" value="Unassembled WGS sequence"/>
</dbReference>
<keyword evidence="2" id="KW-0418">Kinase</keyword>
<protein>
    <recommendedName>
        <fullName evidence="3">Carbohydrate kinase PfkB domain-containing protein</fullName>
    </recommendedName>
</protein>
<dbReference type="Pfam" id="PF00294">
    <property type="entry name" value="PfkB"/>
    <property type="match status" value="1"/>
</dbReference>
<keyword evidence="5" id="KW-1185">Reference proteome</keyword>
<dbReference type="PANTHER" id="PTHR10584:SF166">
    <property type="entry name" value="RIBOKINASE"/>
    <property type="match status" value="1"/>
</dbReference>
<organism evidence="4 5">
    <name type="scientific">Xenoophorus captivus</name>
    <dbReference type="NCBI Taxonomy" id="1517983"/>
    <lineage>
        <taxon>Eukaryota</taxon>
        <taxon>Metazoa</taxon>
        <taxon>Chordata</taxon>
        <taxon>Craniata</taxon>
        <taxon>Vertebrata</taxon>
        <taxon>Euteleostomi</taxon>
        <taxon>Actinopterygii</taxon>
        <taxon>Neopterygii</taxon>
        <taxon>Teleostei</taxon>
        <taxon>Neoteleostei</taxon>
        <taxon>Acanthomorphata</taxon>
        <taxon>Ovalentaria</taxon>
        <taxon>Atherinomorphae</taxon>
        <taxon>Cyprinodontiformes</taxon>
        <taxon>Goodeidae</taxon>
        <taxon>Xenoophorus</taxon>
    </lineage>
</organism>
<evidence type="ECO:0000256" key="2">
    <source>
        <dbReference type="ARBA" id="ARBA00022777"/>
    </source>
</evidence>
<feature type="non-terminal residue" evidence="4">
    <location>
        <position position="1"/>
    </location>
</feature>
<evidence type="ECO:0000256" key="1">
    <source>
        <dbReference type="ARBA" id="ARBA00022679"/>
    </source>
</evidence>
<evidence type="ECO:0000313" key="5">
    <source>
        <dbReference type="Proteomes" id="UP001434883"/>
    </source>
</evidence>
<proteinExistence type="predicted"/>
<sequence>ARWGPLSQPQVATDVDIPKRIRKRGEGGNENDSEVGKDFFGDNYIQNFKENDVHTDFVWQTSDAATGAASITVNDAGENAIVIVAGANMLLGEEELQQALPAIRKAKVLVCQLEITSQTSFQALQMAHDNKGQCKYHMQRWYF</sequence>
<accession>A0ABV0RGB3</accession>
<dbReference type="PANTHER" id="PTHR10584">
    <property type="entry name" value="SUGAR KINASE"/>
    <property type="match status" value="1"/>
</dbReference>
<dbReference type="InterPro" id="IPR011611">
    <property type="entry name" value="PfkB_dom"/>
</dbReference>
<evidence type="ECO:0000313" key="4">
    <source>
        <dbReference type="EMBL" id="MEQ2207140.1"/>
    </source>
</evidence>
<evidence type="ECO:0000259" key="3">
    <source>
        <dbReference type="Pfam" id="PF00294"/>
    </source>
</evidence>
<dbReference type="InterPro" id="IPR029056">
    <property type="entry name" value="Ribokinase-like"/>
</dbReference>
<name>A0ABV0RGB3_9TELE</name>
<comment type="caution">
    <text evidence="4">The sequence shown here is derived from an EMBL/GenBank/DDBJ whole genome shotgun (WGS) entry which is preliminary data.</text>
</comment>
<dbReference type="EMBL" id="JAHRIN010043919">
    <property type="protein sequence ID" value="MEQ2207140.1"/>
    <property type="molecule type" value="Genomic_DNA"/>
</dbReference>